<dbReference type="PANTHER" id="PTHR37799:SF1">
    <property type="entry name" value="SMALL RIBOSOMAL SUBUNIT PROTEIN MS23"/>
    <property type="match status" value="1"/>
</dbReference>
<evidence type="ECO:0000256" key="4">
    <source>
        <dbReference type="ARBA" id="ARBA00023128"/>
    </source>
</evidence>
<dbReference type="Pfam" id="PF13741">
    <property type="entry name" value="MRP-S25"/>
    <property type="match status" value="1"/>
</dbReference>
<reference evidence="9" key="1">
    <citation type="submission" date="2017-03" db="EMBL/GenBank/DDBJ databases">
        <authorList>
            <person name="Sharma R."/>
            <person name="Thines M."/>
        </authorList>
    </citation>
    <scope>NUCLEOTIDE SEQUENCE [LARGE SCALE GENOMIC DNA]</scope>
</reference>
<reference evidence="8" key="2">
    <citation type="submission" date="2017-03" db="EMBL/GenBank/DDBJ databases">
        <authorList>
            <person name="Afonso C.L."/>
            <person name="Miller P.J."/>
            <person name="Scott M.A."/>
            <person name="Spackman E."/>
            <person name="Goraichik I."/>
            <person name="Dimitrov K.M."/>
            <person name="Suarez D.L."/>
            <person name="Swayne D.E."/>
        </authorList>
    </citation>
    <scope>NUCLEOTIDE SEQUENCE [LARGE SCALE GENOMIC DNA]</scope>
</reference>
<evidence type="ECO:0000256" key="3">
    <source>
        <dbReference type="ARBA" id="ARBA00022980"/>
    </source>
</evidence>
<dbReference type="EMBL" id="VXIT01000009">
    <property type="protein sequence ID" value="KAA6410399.1"/>
    <property type="molecule type" value="Genomic_DNA"/>
</dbReference>
<keyword evidence="9" id="KW-1185">Reference proteome</keyword>
<dbReference type="OrthoDB" id="5542239at2759"/>
<dbReference type="PIRSF" id="PIRSF029764">
    <property type="entry name" value="RSM25"/>
    <property type="match status" value="1"/>
</dbReference>
<accession>A0A1W5DCT8</accession>
<keyword evidence="4 6" id="KW-0496">Mitochondrion</keyword>
<dbReference type="CDD" id="cd23701">
    <property type="entry name" value="At1g26750"/>
    <property type="match status" value="1"/>
</dbReference>
<evidence type="ECO:0000313" key="7">
    <source>
        <dbReference type="EMBL" id="KAA6410399.1"/>
    </source>
</evidence>
<dbReference type="Proteomes" id="UP000192927">
    <property type="component" value="Unassembled WGS sequence"/>
</dbReference>
<organism evidence="8 9">
    <name type="scientific">Lasallia pustulata</name>
    <dbReference type="NCBI Taxonomy" id="136370"/>
    <lineage>
        <taxon>Eukaryota</taxon>
        <taxon>Fungi</taxon>
        <taxon>Dikarya</taxon>
        <taxon>Ascomycota</taxon>
        <taxon>Pezizomycotina</taxon>
        <taxon>Lecanoromycetes</taxon>
        <taxon>OSLEUM clade</taxon>
        <taxon>Umbilicariomycetidae</taxon>
        <taxon>Umbilicariales</taxon>
        <taxon>Umbilicariaceae</taxon>
        <taxon>Lasallia</taxon>
    </lineage>
</organism>
<comment type="similarity">
    <text evidence="2">Belongs to the mitochondrion-specific ribosomal protein mS23 family.</text>
</comment>
<evidence type="ECO:0000256" key="5">
    <source>
        <dbReference type="ARBA" id="ARBA00023274"/>
    </source>
</evidence>
<evidence type="ECO:0000313" key="10">
    <source>
        <dbReference type="Proteomes" id="UP000324767"/>
    </source>
</evidence>
<protein>
    <recommendedName>
        <fullName evidence="6">37S ribosomal protein S25, mitochondrial</fullName>
    </recommendedName>
</protein>
<evidence type="ECO:0000313" key="8">
    <source>
        <dbReference type="EMBL" id="SLM40861.1"/>
    </source>
</evidence>
<comment type="subcellular location">
    <subcellularLocation>
        <location evidence="1 6">Mitochondrion</location>
    </subcellularLocation>
</comment>
<sequence>MGRYDFRPLRVHKATTQLLATERLKVQPPWFNVVASIPPSQTLVRTQPLEHNEQTRRSKIRKPSKLFQPQKIVYEEDWLRKQFFSDHPWELARPRVVLENDGRDWQGNDWSQITQQGKSLDGESVVQRQMWLLHNVPGLTRLQAYDQARREFYEIRLQQDVERRVAKEEAQATGAYFGKSSLQVGMELEDKAFELWKGWAQNEVVVMEQKRGAVDSGVAVDDGSQVLSADDPETEAALDEIGSSIPAQGQTALGGAIVRP</sequence>
<comment type="subunit">
    <text evidence="6">Component of the mitochondrial small ribosomal subunit.</text>
</comment>
<keyword evidence="5 6" id="KW-0687">Ribonucleoprotein</keyword>
<dbReference type="EMBL" id="FWEW01003742">
    <property type="protein sequence ID" value="SLM40861.1"/>
    <property type="molecule type" value="Genomic_DNA"/>
</dbReference>
<dbReference type="Proteomes" id="UP000324767">
    <property type="component" value="Unassembled WGS sequence"/>
</dbReference>
<evidence type="ECO:0000256" key="2">
    <source>
        <dbReference type="ARBA" id="ARBA00009864"/>
    </source>
</evidence>
<proteinExistence type="inferred from homology"/>
<dbReference type="AlphaFoldDB" id="A0A1W5DCT8"/>
<dbReference type="GO" id="GO:0003735">
    <property type="term" value="F:structural constituent of ribosome"/>
    <property type="evidence" value="ECO:0007669"/>
    <property type="project" value="UniProtKB-UniRule"/>
</dbReference>
<name>A0A1W5DCT8_9LECA</name>
<evidence type="ECO:0000256" key="1">
    <source>
        <dbReference type="ARBA" id="ARBA00004173"/>
    </source>
</evidence>
<dbReference type="InterPro" id="IPR016939">
    <property type="entry name" value="Ribosomal_mS23_fun"/>
</dbReference>
<gene>
    <name evidence="7" type="ORF">FRX48_05820</name>
</gene>
<evidence type="ECO:0000256" key="6">
    <source>
        <dbReference type="PIRNR" id="PIRNR029764"/>
    </source>
</evidence>
<dbReference type="GO" id="GO:0005763">
    <property type="term" value="C:mitochondrial small ribosomal subunit"/>
    <property type="evidence" value="ECO:0007669"/>
    <property type="project" value="UniProtKB-UniRule"/>
</dbReference>
<dbReference type="InterPro" id="IPR059242">
    <property type="entry name" value="mS23_dom"/>
</dbReference>
<dbReference type="PANTHER" id="PTHR37799">
    <property type="entry name" value="37S RIBOSOMAL PROTEIN S25, MITOCHONDRIAL"/>
    <property type="match status" value="1"/>
</dbReference>
<evidence type="ECO:0000313" key="9">
    <source>
        <dbReference type="Proteomes" id="UP000192927"/>
    </source>
</evidence>
<reference evidence="7 10" key="3">
    <citation type="submission" date="2019-09" db="EMBL/GenBank/DDBJ databases">
        <title>The hologenome of the rock-dwelling lichen Lasallia pustulata.</title>
        <authorList>
            <person name="Greshake Tzovaras B."/>
            <person name="Segers F."/>
            <person name="Bicker A."/>
            <person name="Dal Grande F."/>
            <person name="Otte J."/>
            <person name="Hankeln T."/>
            <person name="Schmitt I."/>
            <person name="Ebersberger I."/>
        </authorList>
    </citation>
    <scope>NUCLEOTIDE SEQUENCE [LARGE SCALE GENOMIC DNA]</scope>
    <source>
        <strain evidence="7">A1-1</strain>
    </source>
</reference>
<keyword evidence="3 6" id="KW-0689">Ribosomal protein</keyword>